<dbReference type="Pfam" id="PF04397">
    <property type="entry name" value="LytTR"/>
    <property type="match status" value="1"/>
</dbReference>
<evidence type="ECO:0000313" key="4">
    <source>
        <dbReference type="EMBL" id="SFB78197.1"/>
    </source>
</evidence>
<dbReference type="SMART" id="SM00850">
    <property type="entry name" value="LytTR"/>
    <property type="match status" value="1"/>
</dbReference>
<proteinExistence type="predicted"/>
<dbReference type="PANTHER" id="PTHR37299">
    <property type="entry name" value="TRANSCRIPTIONAL REGULATOR-RELATED"/>
    <property type="match status" value="1"/>
</dbReference>
<gene>
    <name evidence="4" type="ORF">SAMN05421780_101454</name>
</gene>
<dbReference type="GO" id="GO:0003677">
    <property type="term" value="F:DNA binding"/>
    <property type="evidence" value="ECO:0007669"/>
    <property type="project" value="UniProtKB-KW"/>
</dbReference>
<dbReference type="EMBL" id="FOLE01000001">
    <property type="protein sequence ID" value="SFB78197.1"/>
    <property type="molecule type" value="Genomic_DNA"/>
</dbReference>
<name>A0A1I1DTS4_9BACT</name>
<dbReference type="RefSeq" id="WP_091506580.1">
    <property type="nucleotide sequence ID" value="NZ_FOLE01000001.1"/>
</dbReference>
<protein>
    <submittedName>
        <fullName evidence="4">DNA-binding response regulator, LytR/AlgR family</fullName>
    </submittedName>
</protein>
<evidence type="ECO:0000259" key="3">
    <source>
        <dbReference type="PROSITE" id="PS50930"/>
    </source>
</evidence>
<organism evidence="4 5">
    <name type="scientific">Flexibacter flexilis DSM 6793</name>
    <dbReference type="NCBI Taxonomy" id="927664"/>
    <lineage>
        <taxon>Bacteria</taxon>
        <taxon>Pseudomonadati</taxon>
        <taxon>Bacteroidota</taxon>
        <taxon>Cytophagia</taxon>
        <taxon>Cytophagales</taxon>
        <taxon>Flexibacteraceae</taxon>
        <taxon>Flexibacter</taxon>
    </lineage>
</organism>
<dbReference type="InterPro" id="IPR046947">
    <property type="entry name" value="LytR-like"/>
</dbReference>
<dbReference type="InterPro" id="IPR007492">
    <property type="entry name" value="LytTR_DNA-bd_dom"/>
</dbReference>
<keyword evidence="4" id="KW-0238">DNA-binding</keyword>
<dbReference type="SMART" id="SM00448">
    <property type="entry name" value="REC"/>
    <property type="match status" value="1"/>
</dbReference>
<dbReference type="GO" id="GO:0000156">
    <property type="term" value="F:phosphorelay response regulator activity"/>
    <property type="evidence" value="ECO:0007669"/>
    <property type="project" value="InterPro"/>
</dbReference>
<accession>A0A1I1DTS4</accession>
<dbReference type="Gene3D" id="2.40.50.1020">
    <property type="entry name" value="LytTr DNA-binding domain"/>
    <property type="match status" value="1"/>
</dbReference>
<evidence type="ECO:0000259" key="2">
    <source>
        <dbReference type="PROSITE" id="PS50110"/>
    </source>
</evidence>
<dbReference type="Proteomes" id="UP000199514">
    <property type="component" value="Unassembled WGS sequence"/>
</dbReference>
<dbReference type="AlphaFoldDB" id="A0A1I1DTS4"/>
<dbReference type="OrthoDB" id="1646880at2"/>
<dbReference type="PANTHER" id="PTHR37299:SF1">
    <property type="entry name" value="STAGE 0 SPORULATION PROTEIN A HOMOLOG"/>
    <property type="match status" value="1"/>
</dbReference>
<feature type="domain" description="HTH LytTR-type" evidence="3">
    <location>
        <begin position="131"/>
        <end position="198"/>
    </location>
</feature>
<dbReference type="Pfam" id="PF00072">
    <property type="entry name" value="Response_reg"/>
    <property type="match status" value="1"/>
</dbReference>
<feature type="domain" description="Response regulatory" evidence="2">
    <location>
        <begin position="2"/>
        <end position="111"/>
    </location>
</feature>
<keyword evidence="5" id="KW-1185">Reference proteome</keyword>
<dbReference type="PROSITE" id="PS50930">
    <property type="entry name" value="HTH_LYTTR"/>
    <property type="match status" value="1"/>
</dbReference>
<dbReference type="InterPro" id="IPR001789">
    <property type="entry name" value="Sig_transdc_resp-reg_receiver"/>
</dbReference>
<evidence type="ECO:0000256" key="1">
    <source>
        <dbReference type="PROSITE-ProRule" id="PRU00169"/>
    </source>
</evidence>
<dbReference type="PROSITE" id="PS50110">
    <property type="entry name" value="RESPONSE_REGULATORY"/>
    <property type="match status" value="1"/>
</dbReference>
<dbReference type="STRING" id="927664.SAMN05421780_101454"/>
<reference evidence="4 5" key="1">
    <citation type="submission" date="2016-10" db="EMBL/GenBank/DDBJ databases">
        <authorList>
            <person name="de Groot N.N."/>
        </authorList>
    </citation>
    <scope>NUCLEOTIDE SEQUENCE [LARGE SCALE GENOMIC DNA]</scope>
    <source>
        <strain evidence="4 5">DSM 6793</strain>
    </source>
</reference>
<evidence type="ECO:0000313" key="5">
    <source>
        <dbReference type="Proteomes" id="UP000199514"/>
    </source>
</evidence>
<keyword evidence="1" id="KW-0597">Phosphoprotein</keyword>
<dbReference type="Gene3D" id="3.40.50.2300">
    <property type="match status" value="1"/>
</dbReference>
<sequence>MNCMIIDDEQMSRLALKMLIEQTNFLHLHYEFESPVQAIAHLGEVDLIFLDVEMPQMTGLQFLENVDIAPQIILTTSKPEYAVNAFEHSVTDYLVKPLEYPRFLKAVLKAQQNYKASMAGAIPYNTTSDSIFIRTDARIVKISLSQITYIEALADYVTLHVGDERYIIHATMKALEKKLPASEFVRVHRSFIVNINKITAIEDFNIAIGKRVIPIGASYKDAFLKKINFL</sequence>
<dbReference type="InterPro" id="IPR011006">
    <property type="entry name" value="CheY-like_superfamily"/>
</dbReference>
<dbReference type="SUPFAM" id="SSF52172">
    <property type="entry name" value="CheY-like"/>
    <property type="match status" value="1"/>
</dbReference>
<feature type="modified residue" description="4-aspartylphosphate" evidence="1">
    <location>
        <position position="51"/>
    </location>
</feature>